<proteinExistence type="predicted"/>
<protein>
    <recommendedName>
        <fullName evidence="4">U1-type domain-containing protein</fullName>
    </recommendedName>
</protein>
<evidence type="ECO:0000256" key="1">
    <source>
        <dbReference type="SAM" id="MobiDB-lite"/>
    </source>
</evidence>
<organism evidence="2 3">
    <name type="scientific">Prymnesium parvum</name>
    <name type="common">Toxic golden alga</name>
    <dbReference type="NCBI Taxonomy" id="97485"/>
    <lineage>
        <taxon>Eukaryota</taxon>
        <taxon>Haptista</taxon>
        <taxon>Haptophyta</taxon>
        <taxon>Prymnesiophyceae</taxon>
        <taxon>Prymnesiales</taxon>
        <taxon>Prymnesiaceae</taxon>
        <taxon>Prymnesium</taxon>
    </lineage>
</organism>
<dbReference type="Proteomes" id="UP001515480">
    <property type="component" value="Unassembled WGS sequence"/>
</dbReference>
<evidence type="ECO:0008006" key="4">
    <source>
        <dbReference type="Google" id="ProtNLM"/>
    </source>
</evidence>
<accession>A0AB34KBE0</accession>
<sequence>MGRTGRGRGRGSGVARGGDGAVEVASHEAEMTVGQGRLALCAQQHLHKKTRPKTSYKQRKLGKLQHHHILAQLTLGTGVFHRVLRVHGVITNLPAFGDFLHKGKVLMQFPAIERKEEQTTCERRAFEELDVEMEDVMLVQGAIGRPQLDTQHERARKIAKKVETLGAAARWGAMGARKTAESHISIEDRVEAFPNQSFTAAASPAGKVLFCQCCPKKITNILGTIRTHIASERHQESLKKWLSRGQKDDRIARFLHDYYKLHPNEKDSSTAEEQQVYQWRVVECALFAGIPLHKIDDLRPLLERHPEGTMLWDGNVPVGGRALGSLPSKVCIELARLYYEFSKLRPFRARGCACASISKNFVVTGLKSDYNTKLALPFVTEASIEDTDGQHL</sequence>
<keyword evidence="3" id="KW-1185">Reference proteome</keyword>
<comment type="caution">
    <text evidence="2">The sequence shown here is derived from an EMBL/GenBank/DDBJ whole genome shotgun (WGS) entry which is preliminary data.</text>
</comment>
<evidence type="ECO:0000313" key="2">
    <source>
        <dbReference type="EMBL" id="KAL1530306.1"/>
    </source>
</evidence>
<gene>
    <name evidence="2" type="ORF">AB1Y20_001216</name>
</gene>
<feature type="region of interest" description="Disordered" evidence="1">
    <location>
        <begin position="1"/>
        <end position="20"/>
    </location>
</feature>
<dbReference type="EMBL" id="JBGBPQ010000001">
    <property type="protein sequence ID" value="KAL1530306.1"/>
    <property type="molecule type" value="Genomic_DNA"/>
</dbReference>
<reference evidence="2 3" key="1">
    <citation type="journal article" date="2024" name="Science">
        <title>Giant polyketide synthase enzymes in the biosynthesis of giant marine polyether toxins.</title>
        <authorList>
            <person name="Fallon T.R."/>
            <person name="Shende V.V."/>
            <person name="Wierzbicki I.H."/>
            <person name="Pendleton A.L."/>
            <person name="Watervoot N.F."/>
            <person name="Auber R.P."/>
            <person name="Gonzalez D.J."/>
            <person name="Wisecaver J.H."/>
            <person name="Moore B.S."/>
        </authorList>
    </citation>
    <scope>NUCLEOTIDE SEQUENCE [LARGE SCALE GENOMIC DNA]</scope>
    <source>
        <strain evidence="2 3">12B1</strain>
    </source>
</reference>
<evidence type="ECO:0000313" key="3">
    <source>
        <dbReference type="Proteomes" id="UP001515480"/>
    </source>
</evidence>
<feature type="compositionally biased region" description="Gly residues" evidence="1">
    <location>
        <begin position="10"/>
        <end position="20"/>
    </location>
</feature>
<name>A0AB34KBE0_PRYPA</name>
<dbReference type="AlphaFoldDB" id="A0AB34KBE0"/>